<dbReference type="Pfam" id="PF14555">
    <property type="entry name" value="UBA_4"/>
    <property type="match status" value="1"/>
</dbReference>
<name>A0AA86NDG1_9EUKA</name>
<evidence type="ECO:0000313" key="2">
    <source>
        <dbReference type="EMBL" id="CAI9917286.1"/>
    </source>
</evidence>
<dbReference type="EMBL" id="CATOUU010000126">
    <property type="protein sequence ID" value="CAI9917286.1"/>
    <property type="molecule type" value="Genomic_DNA"/>
</dbReference>
<feature type="compositionally biased region" description="Low complexity" evidence="1">
    <location>
        <begin position="102"/>
        <end position="119"/>
    </location>
</feature>
<feature type="region of interest" description="Disordered" evidence="1">
    <location>
        <begin position="94"/>
        <end position="119"/>
    </location>
</feature>
<sequence length="511" mass="60127">MQGSIQQFMDITNSSDQMAVYYLRQLQGNLEHAVAQFYEDDMPKKVESFVRQTGSTKIRAEIQLTRNGNEQRENTLQKAVNQQLKFLQRRGIQPRIYEDDQNNNQGQYQQLPRQEQPQVKVQPEVQKIIQVIEKPNEPEPEPLEQREQTPIYKEQYIFEQNLEELTEEEPAEVQKNINKEYTLQQNNQFTKQQCNNDNIINEQNIQQQNINYKIIDEVQEYQECSQLPQHFFQAKPNQSVSVKKQNQNNISLQIQNCKQYNQNIPEQIQNQITCNQQQQQVRSNNQVFGHVNDQAQLQNMFQVSQTHSNLQQDEFQNFQISYDSILKQIQINNAMFAQLFGDQTQTQTQSKQPESVKQNNDVAQTIIPKEPVKQNQVINDQMTTINKRSSSESVVLPDSESSSFTIDIESSEDQQTQVNSQNQFQLYQQMNNVNQNQFSQPRITLNDNEIDLTVKSENELEHFIQFLEQKTLLKRSVFLSREPKIQNGNIIVCVQKRYLDYIQEQVEVYSK</sequence>
<dbReference type="SUPFAM" id="SSF46934">
    <property type="entry name" value="UBA-like"/>
    <property type="match status" value="1"/>
</dbReference>
<evidence type="ECO:0000313" key="4">
    <source>
        <dbReference type="Proteomes" id="UP001642409"/>
    </source>
</evidence>
<reference evidence="3 4" key="2">
    <citation type="submission" date="2024-07" db="EMBL/GenBank/DDBJ databases">
        <authorList>
            <person name="Akdeniz Z."/>
        </authorList>
    </citation>
    <scope>NUCLEOTIDE SEQUENCE [LARGE SCALE GENOMIC DNA]</scope>
</reference>
<reference evidence="2" key="1">
    <citation type="submission" date="2023-06" db="EMBL/GenBank/DDBJ databases">
        <authorList>
            <person name="Kurt Z."/>
        </authorList>
    </citation>
    <scope>NUCLEOTIDE SEQUENCE</scope>
</reference>
<dbReference type="CDD" id="cd14348">
    <property type="entry name" value="UBA_p47"/>
    <property type="match status" value="1"/>
</dbReference>
<gene>
    <name evidence="3" type="ORF">HINF_LOCUS47558</name>
    <name evidence="2" type="ORF">HINF_LOCUS4931</name>
</gene>
<dbReference type="AlphaFoldDB" id="A0AA86NDG1"/>
<dbReference type="EMBL" id="CAXDID020000214">
    <property type="protein sequence ID" value="CAL6057539.1"/>
    <property type="molecule type" value="Genomic_DNA"/>
</dbReference>
<proteinExistence type="predicted"/>
<organism evidence="2">
    <name type="scientific">Hexamita inflata</name>
    <dbReference type="NCBI Taxonomy" id="28002"/>
    <lineage>
        <taxon>Eukaryota</taxon>
        <taxon>Metamonada</taxon>
        <taxon>Diplomonadida</taxon>
        <taxon>Hexamitidae</taxon>
        <taxon>Hexamitinae</taxon>
        <taxon>Hexamita</taxon>
    </lineage>
</organism>
<protein>
    <submittedName>
        <fullName evidence="2">UBA-like superfamily</fullName>
    </submittedName>
    <submittedName>
        <fullName evidence="3">UBA-like_superfamily</fullName>
    </submittedName>
</protein>
<accession>A0AA86NDG1</accession>
<comment type="caution">
    <text evidence="2">The sequence shown here is derived from an EMBL/GenBank/DDBJ whole genome shotgun (WGS) entry which is preliminary data.</text>
</comment>
<evidence type="ECO:0000313" key="3">
    <source>
        <dbReference type="EMBL" id="CAL6057539.1"/>
    </source>
</evidence>
<evidence type="ECO:0000256" key="1">
    <source>
        <dbReference type="SAM" id="MobiDB-lite"/>
    </source>
</evidence>
<keyword evidence="4" id="KW-1185">Reference proteome</keyword>
<dbReference type="Proteomes" id="UP001642409">
    <property type="component" value="Unassembled WGS sequence"/>
</dbReference>
<dbReference type="InterPro" id="IPR009060">
    <property type="entry name" value="UBA-like_sf"/>
</dbReference>
<dbReference type="Gene3D" id="1.10.8.10">
    <property type="entry name" value="DNA helicase RuvA subunit, C-terminal domain"/>
    <property type="match status" value="1"/>
</dbReference>